<reference evidence="1" key="1">
    <citation type="submission" date="2023-10" db="EMBL/GenBank/DDBJ databases">
        <authorList>
            <person name="Rodriguez Cubillos JULIANA M."/>
            <person name="De Vega J."/>
        </authorList>
    </citation>
    <scope>NUCLEOTIDE SEQUENCE</scope>
</reference>
<comment type="caution">
    <text evidence="1">The sequence shown here is derived from an EMBL/GenBank/DDBJ whole genome shotgun (WGS) entry which is preliminary data.</text>
</comment>
<evidence type="ECO:0000313" key="2">
    <source>
        <dbReference type="Proteomes" id="UP001177021"/>
    </source>
</evidence>
<dbReference type="Proteomes" id="UP001177021">
    <property type="component" value="Unassembled WGS sequence"/>
</dbReference>
<keyword evidence="2" id="KW-1185">Reference proteome</keyword>
<organism evidence="1 2">
    <name type="scientific">Trifolium pratense</name>
    <name type="common">Red clover</name>
    <dbReference type="NCBI Taxonomy" id="57577"/>
    <lineage>
        <taxon>Eukaryota</taxon>
        <taxon>Viridiplantae</taxon>
        <taxon>Streptophyta</taxon>
        <taxon>Embryophyta</taxon>
        <taxon>Tracheophyta</taxon>
        <taxon>Spermatophyta</taxon>
        <taxon>Magnoliopsida</taxon>
        <taxon>eudicotyledons</taxon>
        <taxon>Gunneridae</taxon>
        <taxon>Pentapetalae</taxon>
        <taxon>rosids</taxon>
        <taxon>fabids</taxon>
        <taxon>Fabales</taxon>
        <taxon>Fabaceae</taxon>
        <taxon>Papilionoideae</taxon>
        <taxon>50 kb inversion clade</taxon>
        <taxon>NPAAA clade</taxon>
        <taxon>Hologalegina</taxon>
        <taxon>IRL clade</taxon>
        <taxon>Trifolieae</taxon>
        <taxon>Trifolium</taxon>
    </lineage>
</organism>
<evidence type="ECO:0000313" key="1">
    <source>
        <dbReference type="EMBL" id="CAJ2663043.1"/>
    </source>
</evidence>
<sequence length="110" mass="12582">MLIAGEKSNMLIAYVIELMFIGVEWTQRHTNRYCSSGYTSAREWRGVNQLQQQVRDSSAVPEQQQWEYPRVLDGGNAMLTQVSLKPQFLHVGGCVSERDIYSSMNKSLHT</sequence>
<proteinExistence type="predicted"/>
<protein>
    <submittedName>
        <fullName evidence="1">Uncharacterized protein</fullName>
    </submittedName>
</protein>
<gene>
    <name evidence="1" type="ORF">MILVUS5_LOCUS28546</name>
</gene>
<name>A0ACB0L0X2_TRIPR</name>
<dbReference type="EMBL" id="CASHSV030000409">
    <property type="protein sequence ID" value="CAJ2663043.1"/>
    <property type="molecule type" value="Genomic_DNA"/>
</dbReference>
<accession>A0ACB0L0X2</accession>